<keyword evidence="3" id="KW-1185">Reference proteome</keyword>
<evidence type="ECO:0000256" key="1">
    <source>
        <dbReference type="SAM" id="MobiDB-lite"/>
    </source>
</evidence>
<feature type="region of interest" description="Disordered" evidence="1">
    <location>
        <begin position="397"/>
        <end position="530"/>
    </location>
</feature>
<feature type="compositionally biased region" description="Low complexity" evidence="1">
    <location>
        <begin position="220"/>
        <end position="230"/>
    </location>
</feature>
<comment type="caution">
    <text evidence="2">The sequence shown here is derived from an EMBL/GenBank/DDBJ whole genome shotgun (WGS) entry which is preliminary data.</text>
</comment>
<feature type="compositionally biased region" description="Acidic residues" evidence="1">
    <location>
        <begin position="370"/>
        <end position="379"/>
    </location>
</feature>
<proteinExistence type="predicted"/>
<feature type="compositionally biased region" description="Low complexity" evidence="1">
    <location>
        <begin position="501"/>
        <end position="521"/>
    </location>
</feature>
<feature type="compositionally biased region" description="Basic and acidic residues" evidence="1">
    <location>
        <begin position="142"/>
        <end position="157"/>
    </location>
</feature>
<reference evidence="2" key="1">
    <citation type="submission" date="2020-10" db="EMBL/GenBank/DDBJ databases">
        <authorList>
            <person name="Han B."/>
            <person name="Lu T."/>
            <person name="Zhao Q."/>
            <person name="Huang X."/>
            <person name="Zhao Y."/>
        </authorList>
    </citation>
    <scope>NUCLEOTIDE SEQUENCE</scope>
</reference>
<feature type="compositionally biased region" description="Basic and acidic residues" evidence="1">
    <location>
        <begin position="491"/>
        <end position="500"/>
    </location>
</feature>
<feature type="compositionally biased region" description="Low complexity" evidence="1">
    <location>
        <begin position="124"/>
        <end position="138"/>
    </location>
</feature>
<feature type="compositionally biased region" description="Low complexity" evidence="1">
    <location>
        <begin position="275"/>
        <end position="294"/>
    </location>
</feature>
<feature type="compositionally biased region" description="Acidic residues" evidence="1">
    <location>
        <begin position="49"/>
        <end position="64"/>
    </location>
</feature>
<feature type="compositionally biased region" description="Basic and acidic residues" evidence="1">
    <location>
        <begin position="337"/>
        <end position="369"/>
    </location>
</feature>
<feature type="region of interest" description="Disordered" evidence="1">
    <location>
        <begin position="33"/>
        <end position="82"/>
    </location>
</feature>
<feature type="compositionally biased region" description="Low complexity" evidence="1">
    <location>
        <begin position="454"/>
        <end position="473"/>
    </location>
</feature>
<feature type="compositionally biased region" description="Low complexity" evidence="1">
    <location>
        <begin position="553"/>
        <end position="569"/>
    </location>
</feature>
<organism evidence="2 3">
    <name type="scientific">Miscanthus lutarioriparius</name>
    <dbReference type="NCBI Taxonomy" id="422564"/>
    <lineage>
        <taxon>Eukaryota</taxon>
        <taxon>Viridiplantae</taxon>
        <taxon>Streptophyta</taxon>
        <taxon>Embryophyta</taxon>
        <taxon>Tracheophyta</taxon>
        <taxon>Spermatophyta</taxon>
        <taxon>Magnoliopsida</taxon>
        <taxon>Liliopsida</taxon>
        <taxon>Poales</taxon>
        <taxon>Poaceae</taxon>
        <taxon>PACMAD clade</taxon>
        <taxon>Panicoideae</taxon>
        <taxon>Andropogonodae</taxon>
        <taxon>Andropogoneae</taxon>
        <taxon>Saccharinae</taxon>
        <taxon>Miscanthus</taxon>
    </lineage>
</organism>
<feature type="compositionally biased region" description="Low complexity" evidence="1">
    <location>
        <begin position="176"/>
        <end position="186"/>
    </location>
</feature>
<feature type="region of interest" description="Disordered" evidence="1">
    <location>
        <begin position="542"/>
        <end position="591"/>
    </location>
</feature>
<dbReference type="EMBL" id="CAJGYO010000008">
    <property type="protein sequence ID" value="CAD6249240.1"/>
    <property type="molecule type" value="Genomic_DNA"/>
</dbReference>
<dbReference type="AlphaFoldDB" id="A0A811PNF5"/>
<dbReference type="PANTHER" id="PTHR31008:SF26">
    <property type="entry name" value="OS02G0781900 PROTEIN"/>
    <property type="match status" value="1"/>
</dbReference>
<protein>
    <submittedName>
        <fullName evidence="2">Uncharacterized protein</fullName>
    </submittedName>
</protein>
<dbReference type="OrthoDB" id="688551at2759"/>
<evidence type="ECO:0000313" key="3">
    <source>
        <dbReference type="Proteomes" id="UP000604825"/>
    </source>
</evidence>
<sequence length="643" mass="67592">MPCDSGPGAADLWAMAAELERQFAGYKQRLAERTATGAATTAREHDDEGGGDGAEEDDDDDEAGGDGRCDGGDVRGRMYEAYVRRRDERLRDGWRARMERKEAEVKALWAQLELAAGRATPERAPAGGDPTTTTATATDGDDERKTERNDDDRRRSSSDAVLAPRRITGKKHARTRSFSSSISTSRNRTDVGRRRSLSQPPSEPDASSGEANKESPGGVAATTAATTRPRTSLRRRNSSVKGHGSAKQAAAGPKLPRSLPRRDSSGGPEDLGRGVVAPAVVQASADAAVPSVPSHSTEYAAPGGTPRTSPTRMSFAGRDDDSGVGTGAENARATSPEPDRGAVDEAVLRGEPEAKNAGVEEHGEEKLDADGEVTSDSEPEPSYVYINKDTAEEQAMAALSEPSKLSGVDAALDSDVKASEEMPAAPAPAEATAAAAEIATTNAEEAPARESSDESSLSVRSSGPSARPSCSSRDQSIERLLEADAVLVRKKREERDEKKSAAPAPRTPPGSSGSRFSGAARSPRETTVKGFKRFLSFGKKHRGREATVIDCTSPSVPSPADDDSGSASGRWQAAGGSIKPRMGSSDAADHAYPVSPQAACSLQSLVAASPAKSELAEIVPQEKSPKVHRRSFFSFRSLNCGRG</sequence>
<name>A0A811PNF5_9POAL</name>
<dbReference type="Proteomes" id="UP000604825">
    <property type="component" value="Unassembled WGS sequence"/>
</dbReference>
<feature type="region of interest" description="Disordered" evidence="1">
    <location>
        <begin position="116"/>
        <end position="382"/>
    </location>
</feature>
<dbReference type="PANTHER" id="PTHR31008">
    <property type="entry name" value="COP1-INTERACTING PROTEIN-RELATED"/>
    <property type="match status" value="1"/>
</dbReference>
<evidence type="ECO:0000313" key="2">
    <source>
        <dbReference type="EMBL" id="CAD6249240.1"/>
    </source>
</evidence>
<accession>A0A811PNF5</accession>
<feature type="compositionally biased region" description="Low complexity" evidence="1">
    <location>
        <begin position="421"/>
        <end position="445"/>
    </location>
</feature>
<feature type="compositionally biased region" description="Basic and acidic residues" evidence="1">
    <location>
        <begin position="65"/>
        <end position="82"/>
    </location>
</feature>
<gene>
    <name evidence="2" type="ORF">NCGR_LOCUS33078</name>
</gene>